<keyword evidence="2" id="KW-1185">Reference proteome</keyword>
<dbReference type="InterPro" id="IPR012340">
    <property type="entry name" value="NA-bd_OB-fold"/>
</dbReference>
<accession>A0A7J7MXV7</accession>
<dbReference type="EMBL" id="JACGCM010001193">
    <property type="protein sequence ID" value="KAF6159528.1"/>
    <property type="molecule type" value="Genomic_DNA"/>
</dbReference>
<dbReference type="Gene3D" id="2.40.50.140">
    <property type="entry name" value="Nucleic acid-binding proteins"/>
    <property type="match status" value="1"/>
</dbReference>
<dbReference type="Gene3D" id="2.20.28.10">
    <property type="match status" value="1"/>
</dbReference>
<dbReference type="AlphaFoldDB" id="A0A7J7MXV7"/>
<reference evidence="1 2" key="1">
    <citation type="journal article" date="2020" name="IScience">
        <title>Genome Sequencing of the Endangered Kingdonia uniflora (Circaeasteraceae, Ranunculales) Reveals Potential Mechanisms of Evolutionary Specialization.</title>
        <authorList>
            <person name="Sun Y."/>
            <person name="Deng T."/>
            <person name="Zhang A."/>
            <person name="Moore M.J."/>
            <person name="Landis J.B."/>
            <person name="Lin N."/>
            <person name="Zhang H."/>
            <person name="Zhang X."/>
            <person name="Huang J."/>
            <person name="Zhang X."/>
            <person name="Sun H."/>
            <person name="Wang H."/>
        </authorList>
    </citation>
    <scope>NUCLEOTIDE SEQUENCE [LARGE SCALE GENOMIC DNA]</scope>
    <source>
        <strain evidence="1">TB1705</strain>
        <tissue evidence="1">Leaf</tissue>
    </source>
</reference>
<evidence type="ECO:0000313" key="2">
    <source>
        <dbReference type="Proteomes" id="UP000541444"/>
    </source>
</evidence>
<sequence length="79" mass="8717">MVSVKGMIIHCSLLIPEISEAVFQCLVCGYFSDPINVDRERESLDNAVVSCSLIILSSQNEGDRSASICRFTGSKTYRL</sequence>
<name>A0A7J7MXV7_9MAGN</name>
<comment type="caution">
    <text evidence="1">The sequence shown here is derived from an EMBL/GenBank/DDBJ whole genome shotgun (WGS) entry which is preliminary data.</text>
</comment>
<dbReference type="OrthoDB" id="10251574at2759"/>
<evidence type="ECO:0000313" key="1">
    <source>
        <dbReference type="EMBL" id="KAF6159528.1"/>
    </source>
</evidence>
<dbReference type="SUPFAM" id="SSF50249">
    <property type="entry name" value="Nucleic acid-binding proteins"/>
    <property type="match status" value="1"/>
</dbReference>
<protein>
    <submittedName>
        <fullName evidence="1">Uncharacterized protein</fullName>
    </submittedName>
</protein>
<dbReference type="Proteomes" id="UP000541444">
    <property type="component" value="Unassembled WGS sequence"/>
</dbReference>
<proteinExistence type="predicted"/>
<organism evidence="1 2">
    <name type="scientific">Kingdonia uniflora</name>
    <dbReference type="NCBI Taxonomy" id="39325"/>
    <lineage>
        <taxon>Eukaryota</taxon>
        <taxon>Viridiplantae</taxon>
        <taxon>Streptophyta</taxon>
        <taxon>Embryophyta</taxon>
        <taxon>Tracheophyta</taxon>
        <taxon>Spermatophyta</taxon>
        <taxon>Magnoliopsida</taxon>
        <taxon>Ranunculales</taxon>
        <taxon>Circaeasteraceae</taxon>
        <taxon>Kingdonia</taxon>
    </lineage>
</organism>
<gene>
    <name evidence="1" type="ORF">GIB67_032299</name>
</gene>